<evidence type="ECO:0000256" key="2">
    <source>
        <dbReference type="ARBA" id="ARBA00022857"/>
    </source>
</evidence>
<sequence>MSADELKSKLIALTGAASGIGRVTAVHLASLGADLSLADLNAPSLEEVKKEIFSATPSAKVITTALDVRDRSAVESWISNTVSHFGCPITGAANLAGVVGKEINIANIEDVTDEDWDFVVDVNLKGVMNCLRAELKQGVLAEGGSIVNAASVAGLTGFVKNSAYVASKHAVVGLTKAVAKEAGPRGIRVNAIAPGPIETPMLAKSSAARAGTEFPTQTLAMRRIGKPSEVASLLAFLLGDGSTFMTGNIVQVDGGLCC</sequence>
<dbReference type="PROSITE" id="PS00061">
    <property type="entry name" value="ADH_SHORT"/>
    <property type="match status" value="1"/>
</dbReference>
<keyword evidence="3" id="KW-0560">Oxidoreductase</keyword>
<evidence type="ECO:0000256" key="3">
    <source>
        <dbReference type="ARBA" id="ARBA00023002"/>
    </source>
</evidence>
<dbReference type="GO" id="GO:0016491">
    <property type="term" value="F:oxidoreductase activity"/>
    <property type="evidence" value="ECO:0007669"/>
    <property type="project" value="UniProtKB-KW"/>
</dbReference>
<dbReference type="Pfam" id="PF13561">
    <property type="entry name" value="adh_short_C2"/>
    <property type="match status" value="1"/>
</dbReference>
<dbReference type="SUPFAM" id="SSF51735">
    <property type="entry name" value="NAD(P)-binding Rossmann-fold domains"/>
    <property type="match status" value="1"/>
</dbReference>
<comment type="caution">
    <text evidence="4">The sequence shown here is derived from an EMBL/GenBank/DDBJ whole genome shotgun (WGS) entry which is preliminary data.</text>
</comment>
<accession>A0AAD5RTL5</accession>
<dbReference type="FunFam" id="3.40.50.720:FF:000084">
    <property type="entry name" value="Short-chain dehydrogenase reductase"/>
    <property type="match status" value="1"/>
</dbReference>
<keyword evidence="2" id="KW-0521">NADP</keyword>
<evidence type="ECO:0000313" key="5">
    <source>
        <dbReference type="Proteomes" id="UP001201980"/>
    </source>
</evidence>
<evidence type="ECO:0000313" key="4">
    <source>
        <dbReference type="EMBL" id="KAJ2903839.1"/>
    </source>
</evidence>
<gene>
    <name evidence="4" type="ORF">MKZ38_009222</name>
</gene>
<name>A0AAD5RTL5_9PEZI</name>
<organism evidence="4 5">
    <name type="scientific">Zalerion maritima</name>
    <dbReference type="NCBI Taxonomy" id="339359"/>
    <lineage>
        <taxon>Eukaryota</taxon>
        <taxon>Fungi</taxon>
        <taxon>Dikarya</taxon>
        <taxon>Ascomycota</taxon>
        <taxon>Pezizomycotina</taxon>
        <taxon>Sordariomycetes</taxon>
        <taxon>Lulworthiomycetidae</taxon>
        <taxon>Lulworthiales</taxon>
        <taxon>Lulworthiaceae</taxon>
        <taxon>Zalerion</taxon>
    </lineage>
</organism>
<dbReference type="PRINTS" id="PR00081">
    <property type="entry name" value="GDHRDH"/>
</dbReference>
<keyword evidence="5" id="KW-1185">Reference proteome</keyword>
<reference evidence="4" key="1">
    <citation type="submission" date="2022-07" db="EMBL/GenBank/DDBJ databases">
        <title>Draft genome sequence of Zalerion maritima ATCC 34329, a (micro)plastics degrading marine fungus.</title>
        <authorList>
            <person name="Paco A."/>
            <person name="Goncalves M.F.M."/>
            <person name="Rocha-Santos T.A.P."/>
            <person name="Alves A."/>
        </authorList>
    </citation>
    <scope>NUCLEOTIDE SEQUENCE</scope>
    <source>
        <strain evidence="4">ATCC 34329</strain>
    </source>
</reference>
<proteinExistence type="inferred from homology"/>
<dbReference type="EMBL" id="JAKWBI020000069">
    <property type="protein sequence ID" value="KAJ2903839.1"/>
    <property type="molecule type" value="Genomic_DNA"/>
</dbReference>
<dbReference type="AlphaFoldDB" id="A0AAD5RTL5"/>
<dbReference type="Proteomes" id="UP001201980">
    <property type="component" value="Unassembled WGS sequence"/>
</dbReference>
<comment type="similarity">
    <text evidence="1">Belongs to the short-chain dehydrogenases/reductases (SDR) family.</text>
</comment>
<dbReference type="PRINTS" id="PR00080">
    <property type="entry name" value="SDRFAMILY"/>
</dbReference>
<dbReference type="InterPro" id="IPR036291">
    <property type="entry name" value="NAD(P)-bd_dom_sf"/>
</dbReference>
<evidence type="ECO:0000256" key="1">
    <source>
        <dbReference type="ARBA" id="ARBA00006484"/>
    </source>
</evidence>
<protein>
    <submittedName>
        <fullName evidence="4">NAD(P)-binding protein</fullName>
    </submittedName>
</protein>
<dbReference type="InterPro" id="IPR002347">
    <property type="entry name" value="SDR_fam"/>
</dbReference>
<dbReference type="PANTHER" id="PTHR24321:SF8">
    <property type="entry name" value="ESTRADIOL 17-BETA-DEHYDROGENASE 8-RELATED"/>
    <property type="match status" value="1"/>
</dbReference>
<dbReference type="InterPro" id="IPR020904">
    <property type="entry name" value="Sc_DH/Rdtase_CS"/>
</dbReference>
<dbReference type="Gene3D" id="3.40.50.720">
    <property type="entry name" value="NAD(P)-binding Rossmann-like Domain"/>
    <property type="match status" value="1"/>
</dbReference>
<dbReference type="PANTHER" id="PTHR24321">
    <property type="entry name" value="DEHYDROGENASES, SHORT CHAIN"/>
    <property type="match status" value="1"/>
</dbReference>